<comment type="caution">
    <text evidence="2">The sequence shown here is derived from an EMBL/GenBank/DDBJ whole genome shotgun (WGS) entry which is preliminary data.</text>
</comment>
<dbReference type="OrthoDB" id="5928896at2759"/>
<name>A0A0V1KPB0_9BILA</name>
<feature type="region of interest" description="Disordered" evidence="1">
    <location>
        <begin position="1"/>
        <end position="34"/>
    </location>
</feature>
<dbReference type="Proteomes" id="UP000054721">
    <property type="component" value="Unassembled WGS sequence"/>
</dbReference>
<accession>A0A0V1KPB0</accession>
<proteinExistence type="predicted"/>
<gene>
    <name evidence="2" type="ORF">T02_4421</name>
</gene>
<dbReference type="EMBL" id="JYDW01000322">
    <property type="protein sequence ID" value="KRZ49275.1"/>
    <property type="molecule type" value="Genomic_DNA"/>
</dbReference>
<sequence>MPSGKRETERKGNASPNSDGRTINTVEEADEPARGSDPLPNLYRFFLWSVVRAAACYYNPISRYLRRLCPTTVVHYWQERSSALGSMAFLFHILGRSITTRLTFSELADMPKCLICHLNVIRHKGPFIRYGSLCYVMGCDPFSEGRYSVRLLRIPDAALSVANELKTAERFLPLRAAHHYLEIPPLWRRTKWESKQVPLLPSSSAESDRSEMRSKYIHVMATMKKVKMLLATASLKLYVSPAPVELLGRCAMCFNVYNVNICTNNDLEAWRVKMNRLAAQRHLCLYERLQLLIDEQVQRKH</sequence>
<evidence type="ECO:0000313" key="2">
    <source>
        <dbReference type="EMBL" id="KRZ49275.1"/>
    </source>
</evidence>
<feature type="compositionally biased region" description="Basic and acidic residues" evidence="1">
    <location>
        <begin position="1"/>
        <end position="12"/>
    </location>
</feature>
<organism evidence="2 3">
    <name type="scientific">Trichinella nativa</name>
    <dbReference type="NCBI Taxonomy" id="6335"/>
    <lineage>
        <taxon>Eukaryota</taxon>
        <taxon>Metazoa</taxon>
        <taxon>Ecdysozoa</taxon>
        <taxon>Nematoda</taxon>
        <taxon>Enoplea</taxon>
        <taxon>Dorylaimia</taxon>
        <taxon>Trichinellida</taxon>
        <taxon>Trichinellidae</taxon>
        <taxon>Trichinella</taxon>
    </lineage>
</organism>
<protein>
    <submittedName>
        <fullName evidence="2">Uncharacterized protein</fullName>
    </submittedName>
</protein>
<feature type="compositionally biased region" description="Polar residues" evidence="1">
    <location>
        <begin position="14"/>
        <end position="25"/>
    </location>
</feature>
<evidence type="ECO:0000256" key="1">
    <source>
        <dbReference type="SAM" id="MobiDB-lite"/>
    </source>
</evidence>
<keyword evidence="3" id="KW-1185">Reference proteome</keyword>
<dbReference type="AlphaFoldDB" id="A0A0V1KPB0"/>
<reference evidence="2 3" key="1">
    <citation type="submission" date="2015-05" db="EMBL/GenBank/DDBJ databases">
        <title>Evolution of Trichinella species and genotypes.</title>
        <authorList>
            <person name="Korhonen P.K."/>
            <person name="Edoardo P."/>
            <person name="Giuseppe L.R."/>
            <person name="Gasser R.B."/>
        </authorList>
    </citation>
    <scope>NUCLEOTIDE SEQUENCE [LARGE SCALE GENOMIC DNA]</scope>
    <source>
        <strain evidence="2">ISS10</strain>
    </source>
</reference>
<evidence type="ECO:0000313" key="3">
    <source>
        <dbReference type="Proteomes" id="UP000054721"/>
    </source>
</evidence>